<keyword evidence="3" id="KW-1185">Reference proteome</keyword>
<reference evidence="2" key="1">
    <citation type="submission" date="2018-11" db="EMBL/GenBank/DDBJ databases">
        <authorList>
            <consortium name="Pathogen Informatics"/>
        </authorList>
    </citation>
    <scope>NUCLEOTIDE SEQUENCE</scope>
</reference>
<protein>
    <submittedName>
        <fullName evidence="2">Uncharacterized protein</fullName>
    </submittedName>
</protein>
<organism evidence="2 3">
    <name type="scientific">Protopolystoma xenopodis</name>
    <dbReference type="NCBI Taxonomy" id="117903"/>
    <lineage>
        <taxon>Eukaryota</taxon>
        <taxon>Metazoa</taxon>
        <taxon>Spiralia</taxon>
        <taxon>Lophotrochozoa</taxon>
        <taxon>Platyhelminthes</taxon>
        <taxon>Monogenea</taxon>
        <taxon>Polyopisthocotylea</taxon>
        <taxon>Polystomatidea</taxon>
        <taxon>Polystomatidae</taxon>
        <taxon>Protopolystoma</taxon>
    </lineage>
</organism>
<evidence type="ECO:0000313" key="3">
    <source>
        <dbReference type="Proteomes" id="UP000784294"/>
    </source>
</evidence>
<dbReference type="EMBL" id="CAAALY010009568">
    <property type="protein sequence ID" value="VEL10644.1"/>
    <property type="molecule type" value="Genomic_DNA"/>
</dbReference>
<dbReference type="AlphaFoldDB" id="A0A3S5B1M9"/>
<accession>A0A3S5B1M9</accession>
<evidence type="ECO:0000256" key="1">
    <source>
        <dbReference type="SAM" id="MobiDB-lite"/>
    </source>
</evidence>
<gene>
    <name evidence="2" type="ORF">PXEA_LOCUS4084</name>
</gene>
<dbReference type="Proteomes" id="UP000784294">
    <property type="component" value="Unassembled WGS sequence"/>
</dbReference>
<feature type="region of interest" description="Disordered" evidence="1">
    <location>
        <begin position="33"/>
        <end position="55"/>
    </location>
</feature>
<comment type="caution">
    <text evidence="2">The sequence shown here is derived from an EMBL/GenBank/DDBJ whole genome shotgun (WGS) entry which is preliminary data.</text>
</comment>
<sequence>MWSNLALKVETQPDDLWKRLRLFEGSDVAKSALQSRRQTRGRGTCSQSRLREPRPFRPVAYRISVNRPLPGHTAATQGSSPPSGWCKHQLASYTPLHPSAPSCLYNHLFLFSPKQPFRRQSVRISVATSVEGSSHISHRTLCLTS</sequence>
<proteinExistence type="predicted"/>
<evidence type="ECO:0000313" key="2">
    <source>
        <dbReference type="EMBL" id="VEL10644.1"/>
    </source>
</evidence>
<name>A0A3S5B1M9_9PLAT</name>